<dbReference type="Pfam" id="PF21983">
    <property type="entry name" value="NikA-like"/>
    <property type="match status" value="1"/>
</dbReference>
<sequence>MIPKRPQINFRLDPDQYEKLQKSAAPFGLSVSAYAKSLAMKSRLREPKFSHEDAVTINLALRHLGTNLNQLAYHANAGDLTALQKAQMQEIREAVDAIWQQLS</sequence>
<organism evidence="1 2">
    <name type="scientific">Lacticaseibacillus paracasei</name>
    <name type="common">Lactobacillus paracasei</name>
    <dbReference type="NCBI Taxonomy" id="1597"/>
    <lineage>
        <taxon>Bacteria</taxon>
        <taxon>Bacillati</taxon>
        <taxon>Bacillota</taxon>
        <taxon>Bacilli</taxon>
        <taxon>Lactobacillales</taxon>
        <taxon>Lactobacillaceae</taxon>
        <taxon>Lacticaseibacillus</taxon>
    </lineage>
</organism>
<name>A0A422M2G4_LACPA</name>
<protein>
    <submittedName>
        <fullName evidence="1">Uncharacterized protein</fullName>
    </submittedName>
</protein>
<dbReference type="Proteomes" id="UP000285532">
    <property type="component" value="Unassembled WGS sequence"/>
</dbReference>
<dbReference type="AlphaFoldDB" id="A0A422M2G4"/>
<dbReference type="EMBL" id="LKFU01000130">
    <property type="protein sequence ID" value="RND81014.1"/>
    <property type="molecule type" value="Genomic_DNA"/>
</dbReference>
<accession>A0A422M2G4</accession>
<dbReference type="RefSeq" id="WP_003603544.1">
    <property type="nucleotide sequence ID" value="NZ_CP017264.1"/>
</dbReference>
<evidence type="ECO:0000313" key="1">
    <source>
        <dbReference type="EMBL" id="RND81014.1"/>
    </source>
</evidence>
<proteinExistence type="predicted"/>
<reference evidence="1 2" key="1">
    <citation type="journal article" date="2018" name="Front. Microbiol.">
        <title>Conversion of Methionine to Cysteine in Lactobacillus paracasei Depends on the Highly Mobile cysK-ctl-cysE Gene Cluster.</title>
        <authorList>
            <person name="Wuthrich D."/>
            <person name="Irmler S."/>
            <person name="Berthoud H."/>
            <person name="Guggenbuhl B."/>
            <person name="Eugster E."/>
            <person name="Bruggmann R."/>
        </authorList>
    </citation>
    <scope>NUCLEOTIDE SEQUENCE [LARGE SCALE GENOMIC DNA]</scope>
    <source>
        <strain evidence="1 2">FAM18172</strain>
    </source>
</reference>
<gene>
    <name evidence="1" type="ORF">FAM18172_03012</name>
</gene>
<dbReference type="InterPro" id="IPR053842">
    <property type="entry name" value="NikA-like"/>
</dbReference>
<evidence type="ECO:0000313" key="2">
    <source>
        <dbReference type="Proteomes" id="UP000285532"/>
    </source>
</evidence>
<comment type="caution">
    <text evidence="1">The sequence shown here is derived from an EMBL/GenBank/DDBJ whole genome shotgun (WGS) entry which is preliminary data.</text>
</comment>